<reference evidence="3 4" key="1">
    <citation type="journal article" date="2013" name="Antonie Van Leeuwenhoek">
        <title>Sphingomonas ginsenosidivorax sp. nov., with the ability to transform ginsenosides.</title>
        <authorList>
            <person name="Jin X.F."/>
            <person name="Kim J.K."/>
            <person name="Liu Q.M."/>
            <person name="Kang M.S."/>
            <person name="He D."/>
            <person name="Jin F.X."/>
            <person name="Kim S.C."/>
            <person name="Im W.T."/>
        </authorList>
    </citation>
    <scope>NUCLEOTIDE SEQUENCE [LARGE SCALE GENOMIC DNA]</scope>
    <source>
        <strain evidence="3 4">KHI67</strain>
    </source>
</reference>
<feature type="compositionally biased region" description="Polar residues" evidence="1">
    <location>
        <begin position="1"/>
        <end position="11"/>
    </location>
</feature>
<dbReference type="Pfam" id="PF07238">
    <property type="entry name" value="PilZ"/>
    <property type="match status" value="1"/>
</dbReference>
<name>A0A5C6UD61_9SPHN</name>
<accession>A0A5C6UD61</accession>
<protein>
    <submittedName>
        <fullName evidence="3">PilZ domain-containing protein</fullName>
    </submittedName>
</protein>
<dbReference type="GO" id="GO:0035438">
    <property type="term" value="F:cyclic-di-GMP binding"/>
    <property type="evidence" value="ECO:0007669"/>
    <property type="project" value="InterPro"/>
</dbReference>
<evidence type="ECO:0000313" key="4">
    <source>
        <dbReference type="Proteomes" id="UP000321250"/>
    </source>
</evidence>
<dbReference type="EMBL" id="VOQR01000001">
    <property type="protein sequence ID" value="TXC70652.1"/>
    <property type="molecule type" value="Genomic_DNA"/>
</dbReference>
<comment type="caution">
    <text evidence="3">The sequence shown here is derived from an EMBL/GenBank/DDBJ whole genome shotgun (WGS) entry which is preliminary data.</text>
</comment>
<feature type="domain" description="PilZ" evidence="2">
    <location>
        <begin position="17"/>
        <end position="94"/>
    </location>
</feature>
<feature type="region of interest" description="Disordered" evidence="1">
    <location>
        <begin position="1"/>
        <end position="21"/>
    </location>
</feature>
<organism evidence="3 4">
    <name type="scientific">Sphingomonas ginsenosidivorax</name>
    <dbReference type="NCBI Taxonomy" id="862135"/>
    <lineage>
        <taxon>Bacteria</taxon>
        <taxon>Pseudomonadati</taxon>
        <taxon>Pseudomonadota</taxon>
        <taxon>Alphaproteobacteria</taxon>
        <taxon>Sphingomonadales</taxon>
        <taxon>Sphingomonadaceae</taxon>
        <taxon>Sphingomonas</taxon>
    </lineage>
</organism>
<dbReference type="Proteomes" id="UP000321250">
    <property type="component" value="Unassembled WGS sequence"/>
</dbReference>
<gene>
    <name evidence="3" type="ORF">FSB78_06645</name>
</gene>
<sequence length="107" mass="11237">MVASRTATTSMDARGAPRDEVMHRTRGVGADGAVMKLVIVNISATGLMARCELVPDVGAVIGVELPILGRVPATVRWVLGGRIGCAFDAPIPLAEYYGMLSTLLRSV</sequence>
<dbReference type="AlphaFoldDB" id="A0A5C6UD61"/>
<evidence type="ECO:0000259" key="2">
    <source>
        <dbReference type="Pfam" id="PF07238"/>
    </source>
</evidence>
<dbReference type="OrthoDB" id="9806898at2"/>
<keyword evidence="4" id="KW-1185">Reference proteome</keyword>
<dbReference type="InterPro" id="IPR009875">
    <property type="entry name" value="PilZ_domain"/>
</dbReference>
<dbReference type="SUPFAM" id="SSF141371">
    <property type="entry name" value="PilZ domain-like"/>
    <property type="match status" value="1"/>
</dbReference>
<evidence type="ECO:0000313" key="3">
    <source>
        <dbReference type="EMBL" id="TXC70652.1"/>
    </source>
</evidence>
<dbReference type="RefSeq" id="WP_147081142.1">
    <property type="nucleotide sequence ID" value="NZ_VOQR01000001.1"/>
</dbReference>
<evidence type="ECO:0000256" key="1">
    <source>
        <dbReference type="SAM" id="MobiDB-lite"/>
    </source>
</evidence>
<proteinExistence type="predicted"/>